<dbReference type="GO" id="GO:0070086">
    <property type="term" value="P:ubiquitin-dependent endocytosis"/>
    <property type="evidence" value="ECO:0007669"/>
    <property type="project" value="TreeGrafter"/>
</dbReference>
<evidence type="ECO:0000256" key="3">
    <source>
        <dbReference type="SAM" id="MobiDB-lite"/>
    </source>
</evidence>
<dbReference type="InterPro" id="IPR011022">
    <property type="entry name" value="Arrestin_C-like"/>
</dbReference>
<dbReference type="SMART" id="SM01017">
    <property type="entry name" value="Arrestin_C"/>
    <property type="match status" value="1"/>
</dbReference>
<dbReference type="SUPFAM" id="SSF81296">
    <property type="entry name" value="E set domains"/>
    <property type="match status" value="1"/>
</dbReference>
<comment type="caution">
    <text evidence="5">The sequence shown here is derived from an EMBL/GenBank/DDBJ whole genome shotgun (WGS) entry which is preliminary data.</text>
</comment>
<feature type="domain" description="Arrestin C-terminal-like" evidence="4">
    <location>
        <begin position="217"/>
        <end position="343"/>
    </location>
</feature>
<dbReference type="InterPro" id="IPR014756">
    <property type="entry name" value="Ig_E-set"/>
</dbReference>
<dbReference type="PANTHER" id="PTHR11188">
    <property type="entry name" value="ARRESTIN DOMAIN CONTAINING PROTEIN"/>
    <property type="match status" value="1"/>
</dbReference>
<dbReference type="InterPro" id="IPR011021">
    <property type="entry name" value="Arrestin-like_N"/>
</dbReference>
<protein>
    <recommendedName>
        <fullName evidence="2">pH-response regulator protein palF/RIM8</fullName>
    </recommendedName>
</protein>
<proteinExistence type="inferred from homology"/>
<keyword evidence="6" id="KW-1185">Reference proteome</keyword>
<dbReference type="InterPro" id="IPR014752">
    <property type="entry name" value="Arrestin-like_C"/>
</dbReference>
<dbReference type="GO" id="GO:0005829">
    <property type="term" value="C:cytosol"/>
    <property type="evidence" value="ECO:0007669"/>
    <property type="project" value="TreeGrafter"/>
</dbReference>
<gene>
    <name evidence="5" type="ORF">CANVERA_P2272</name>
</gene>
<dbReference type="Proteomes" id="UP001152885">
    <property type="component" value="Unassembled WGS sequence"/>
</dbReference>
<accession>A0A9W4TUQ1</accession>
<dbReference type="GO" id="GO:0030674">
    <property type="term" value="F:protein-macromolecule adaptor activity"/>
    <property type="evidence" value="ECO:0007669"/>
    <property type="project" value="TreeGrafter"/>
</dbReference>
<evidence type="ECO:0000256" key="1">
    <source>
        <dbReference type="ARBA" id="ARBA00037950"/>
    </source>
</evidence>
<evidence type="ECO:0000259" key="4">
    <source>
        <dbReference type="SMART" id="SM01017"/>
    </source>
</evidence>
<dbReference type="Gene3D" id="2.60.40.640">
    <property type="match status" value="2"/>
</dbReference>
<dbReference type="OrthoDB" id="7785529at2759"/>
<dbReference type="GO" id="GO:0031625">
    <property type="term" value="F:ubiquitin protein ligase binding"/>
    <property type="evidence" value="ECO:0007669"/>
    <property type="project" value="TreeGrafter"/>
</dbReference>
<evidence type="ECO:0000313" key="5">
    <source>
        <dbReference type="EMBL" id="CAI5757759.1"/>
    </source>
</evidence>
<name>A0A9W4TUQ1_9ASCO</name>
<organism evidence="5 6">
    <name type="scientific">Candida verbasci</name>
    <dbReference type="NCBI Taxonomy" id="1227364"/>
    <lineage>
        <taxon>Eukaryota</taxon>
        <taxon>Fungi</taxon>
        <taxon>Dikarya</taxon>
        <taxon>Ascomycota</taxon>
        <taxon>Saccharomycotina</taxon>
        <taxon>Pichiomycetes</taxon>
        <taxon>Debaryomycetaceae</taxon>
        <taxon>Candida/Lodderomyces clade</taxon>
        <taxon>Candida</taxon>
    </lineage>
</organism>
<dbReference type="AlphaFoldDB" id="A0A9W4TUQ1"/>
<dbReference type="PANTHER" id="PTHR11188:SF161">
    <property type="entry name" value="PH-RESPONSE REGULATOR PROTEIN PALF_RIM8"/>
    <property type="match status" value="1"/>
</dbReference>
<dbReference type="Pfam" id="PF00339">
    <property type="entry name" value="Arrestin_N"/>
    <property type="match status" value="1"/>
</dbReference>
<dbReference type="InterPro" id="IPR050357">
    <property type="entry name" value="Arrestin_domain-protein"/>
</dbReference>
<dbReference type="GO" id="GO:0005886">
    <property type="term" value="C:plasma membrane"/>
    <property type="evidence" value="ECO:0007669"/>
    <property type="project" value="TreeGrafter"/>
</dbReference>
<reference evidence="5" key="1">
    <citation type="submission" date="2022-12" db="EMBL/GenBank/DDBJ databases">
        <authorList>
            <person name="Brejova B."/>
        </authorList>
    </citation>
    <scope>NUCLEOTIDE SEQUENCE</scope>
</reference>
<dbReference type="EMBL" id="CANTUO010000002">
    <property type="protein sequence ID" value="CAI5757759.1"/>
    <property type="molecule type" value="Genomic_DNA"/>
</dbReference>
<feature type="region of interest" description="Disordered" evidence="3">
    <location>
        <begin position="404"/>
        <end position="440"/>
    </location>
</feature>
<evidence type="ECO:0000256" key="2">
    <source>
        <dbReference type="ARBA" id="ARBA00040066"/>
    </source>
</evidence>
<comment type="similarity">
    <text evidence="1">Belongs to the arrestin family. PalF/RIM8 subfamily.</text>
</comment>
<dbReference type="Pfam" id="PF02752">
    <property type="entry name" value="Arrestin_C"/>
    <property type="match status" value="1"/>
</dbReference>
<sequence>MRRAVSKILPAKEEEPSRLDDFYIQLDNPHKVWLPGDEVSGLIVLISKKNLPNIIITLSLIGFIKINASSHSKLRPLKHTLFDHNIKIYGSEDEDSSGLNKGEHVFPFIVKLPNKRVFTSIDFGKGSINYTLKAAVGNVSSYVVVDNIKQLQNSLVTSEKVIHLINPIDVSSLPRPKPKRLILKDPRHNKLIRTQSSTSTINTFGTFSSANSENSEDEPSIKVILEVPQRGYLRGESIPIKLSINHLKKVTDTNGIIITFVRVCRLDNGPDGVVESFRKDLQQSILPLYVDPKTFSSEINSSIRVPADAFPTISGCPLVSFQYFIEVLINLSGKPVVFDERKEKEKFVNTDKFKRSKKFLQLTTEIYIGTNRSEEINSRRSSITNYSDITPPYQEASNNLQELSEKERMQQHENSLLPSAPPDEDSPPPQETPETPRQFLEELYHEPSVPNYLTVKNDRLIIPRDNIH</sequence>
<evidence type="ECO:0000313" key="6">
    <source>
        <dbReference type="Proteomes" id="UP001152885"/>
    </source>
</evidence>